<gene>
    <name evidence="1" type="ORF">D2E22_0277</name>
</gene>
<dbReference type="RefSeq" id="WP_126031327.1">
    <property type="nucleotide sequence ID" value="NZ_QXGI01000001.1"/>
</dbReference>
<organism evidence="1 2">
    <name type="scientific">Bifidobacterium castoris</name>
    <dbReference type="NCBI Taxonomy" id="2306972"/>
    <lineage>
        <taxon>Bacteria</taxon>
        <taxon>Bacillati</taxon>
        <taxon>Actinomycetota</taxon>
        <taxon>Actinomycetes</taxon>
        <taxon>Bifidobacteriales</taxon>
        <taxon>Bifidobacteriaceae</taxon>
        <taxon>Bifidobacterium</taxon>
    </lineage>
</organism>
<keyword evidence="2" id="KW-1185">Reference proteome</keyword>
<reference evidence="1 2" key="1">
    <citation type="submission" date="2018-09" db="EMBL/GenBank/DDBJ databases">
        <title>Characterization of the phylogenetic diversity of five novel species belonging to the genus Bifidobacterium.</title>
        <authorList>
            <person name="Lugli G.A."/>
            <person name="Duranti S."/>
            <person name="Milani C."/>
        </authorList>
    </citation>
    <scope>NUCLEOTIDE SEQUENCE [LARGE SCALE GENOMIC DNA]</scope>
    <source>
        <strain evidence="1 2">2020B</strain>
    </source>
</reference>
<proteinExistence type="predicted"/>
<accession>A0A430FAF9</accession>
<comment type="caution">
    <text evidence="1">The sequence shown here is derived from an EMBL/GenBank/DDBJ whole genome shotgun (WGS) entry which is preliminary data.</text>
</comment>
<evidence type="ECO:0000313" key="1">
    <source>
        <dbReference type="EMBL" id="RSX49816.1"/>
    </source>
</evidence>
<dbReference type="Proteomes" id="UP000288052">
    <property type="component" value="Unassembled WGS sequence"/>
</dbReference>
<dbReference type="AlphaFoldDB" id="A0A430FAF9"/>
<sequence length="118" mass="12975">MEDKAAIDATLRTVIVDMARLTGLHIICKAEPGTPPWYTVTLTVRGVIVPLGRMMFTSSPRTVADSLHRRVMGAAQGMVEERSLDRLTVGPGRVHWRVAADLSAIAFALDTLARRYDD</sequence>
<protein>
    <submittedName>
        <fullName evidence="1">Uncharacterized protein</fullName>
    </submittedName>
</protein>
<evidence type="ECO:0000313" key="2">
    <source>
        <dbReference type="Proteomes" id="UP000288052"/>
    </source>
</evidence>
<name>A0A430FAF9_9BIFI</name>
<dbReference type="EMBL" id="QXGI01000001">
    <property type="protein sequence ID" value="RSX49816.1"/>
    <property type="molecule type" value="Genomic_DNA"/>
</dbReference>